<dbReference type="InterPro" id="IPR036098">
    <property type="entry name" value="Thymidylate_synthase_ThyX_sf"/>
</dbReference>
<feature type="binding site" description="in other chain" evidence="1">
    <location>
        <position position="140"/>
    </location>
    <ligand>
        <name>dUMP</name>
        <dbReference type="ChEBI" id="CHEBI:246422"/>
        <note>ligand shared between dimeric partners</note>
    </ligand>
</feature>
<dbReference type="GO" id="GO:0006235">
    <property type="term" value="P:dTTP biosynthetic process"/>
    <property type="evidence" value="ECO:0007669"/>
    <property type="project" value="UniProtKB-UniRule"/>
</dbReference>
<feature type="binding site" evidence="1">
    <location>
        <position position="167"/>
    </location>
    <ligand>
        <name>dUMP</name>
        <dbReference type="ChEBI" id="CHEBI:246422"/>
        <note>ligand shared between dimeric partners</note>
    </ligand>
</feature>
<keyword evidence="1" id="KW-0521">NADP</keyword>
<name>A0A6I0EWF6_9FIRM</name>
<feature type="binding site" evidence="1">
    <location>
        <begin position="76"/>
        <end position="79"/>
    </location>
    <ligand>
        <name>dUMP</name>
        <dbReference type="ChEBI" id="CHEBI:246422"/>
        <note>ligand shared between dimeric partners</note>
    </ligand>
</feature>
<feature type="binding site" evidence="1">
    <location>
        <position position="87"/>
    </location>
    <ligand>
        <name>FAD</name>
        <dbReference type="ChEBI" id="CHEBI:57692"/>
        <note>ligand shared between neighboring subunits</note>
    </ligand>
</feature>
<sequence length="229" mass="25426">MEVSLIAYTPEPERTVAAAARLCYSSQDPHKLLDGMNEEKAVALVSKLTAMGHFSPFEHVSFTFAINGISRATSHQLVRHRIASYSQRSQRYVGEENFDYVIPPSIARNEVLRDKYETLMAEIAQVYAQLASSVPAEDARYVLPNACETAIVCTFNTRSLYNLLAHRLCLRAQWEIRNVAEKMLEQVRAVAPTLFAEAGASCETTGICPEGSYSCGRIESIKNRNGAES</sequence>
<reference evidence="2 3" key="1">
    <citation type="submission" date="2019-10" db="EMBL/GenBank/DDBJ databases">
        <title>Whole-genome sequence of the extremophile Heliorestis acidaminivorans DSM 24790.</title>
        <authorList>
            <person name="Kyndt J.A."/>
            <person name="Meyer T.E."/>
        </authorList>
    </citation>
    <scope>NUCLEOTIDE SEQUENCE [LARGE SCALE GENOMIC DNA]</scope>
    <source>
        <strain evidence="2 3">DSM 24790</strain>
    </source>
</reference>
<proteinExistence type="inferred from homology"/>
<dbReference type="OrthoDB" id="9780625at2"/>
<dbReference type="GO" id="GO:0006231">
    <property type="term" value="P:dTMP biosynthetic process"/>
    <property type="evidence" value="ECO:0007669"/>
    <property type="project" value="UniProtKB-UniRule"/>
</dbReference>
<feature type="binding site" evidence="1">
    <location>
        <begin position="156"/>
        <end position="158"/>
    </location>
    <ligand>
        <name>FAD</name>
        <dbReference type="ChEBI" id="CHEBI:57692"/>
        <note>ligand shared between neighboring subunits</note>
    </ligand>
</feature>
<evidence type="ECO:0000313" key="3">
    <source>
        <dbReference type="Proteomes" id="UP000468766"/>
    </source>
</evidence>
<dbReference type="PANTHER" id="PTHR34934">
    <property type="entry name" value="FLAVIN-DEPENDENT THYMIDYLATE SYNTHASE"/>
    <property type="match status" value="1"/>
</dbReference>
<comment type="caution">
    <text evidence="2">The sequence shown here is derived from an EMBL/GenBank/DDBJ whole genome shotgun (WGS) entry which is preliminary data.</text>
</comment>
<dbReference type="GO" id="GO:0070402">
    <property type="term" value="F:NADPH binding"/>
    <property type="evidence" value="ECO:0007669"/>
    <property type="project" value="TreeGrafter"/>
</dbReference>
<dbReference type="Pfam" id="PF02511">
    <property type="entry name" value="Thy1"/>
    <property type="match status" value="1"/>
</dbReference>
<keyword evidence="1 2" id="KW-0808">Transferase</keyword>
<dbReference type="InterPro" id="IPR003669">
    <property type="entry name" value="Thymidylate_synthase_ThyX"/>
</dbReference>
<evidence type="ECO:0000313" key="2">
    <source>
        <dbReference type="EMBL" id="KAB2951433.1"/>
    </source>
</evidence>
<dbReference type="AlphaFoldDB" id="A0A6I0EWF6"/>
<keyword evidence="1" id="KW-0274">FAD</keyword>
<feature type="binding site" evidence="1">
    <location>
        <begin position="79"/>
        <end position="81"/>
    </location>
    <ligand>
        <name>FAD</name>
        <dbReference type="ChEBI" id="CHEBI:57692"/>
        <note>ligand shared between neighboring subunits</note>
    </ligand>
</feature>
<dbReference type="EC" id="2.1.1.148" evidence="1"/>
<dbReference type="CDD" id="cd20175">
    <property type="entry name" value="ThyX"/>
    <property type="match status" value="1"/>
</dbReference>
<feature type="active site" description="Involved in ionization of N3 of dUMP, leading to its activation" evidence="1">
    <location>
        <position position="167"/>
    </location>
</feature>
<dbReference type="GO" id="GO:0032259">
    <property type="term" value="P:methylation"/>
    <property type="evidence" value="ECO:0007669"/>
    <property type="project" value="UniProtKB-KW"/>
</dbReference>
<keyword evidence="1 2" id="KW-0489">Methyltransferase</keyword>
<gene>
    <name evidence="1" type="primary">thyX</name>
    <name evidence="2" type="ORF">F9B85_12710</name>
</gene>
<comment type="similarity">
    <text evidence="1">Belongs to the thymidylate synthase ThyX family.</text>
</comment>
<dbReference type="GO" id="GO:0004799">
    <property type="term" value="F:thymidylate synthase activity"/>
    <property type="evidence" value="ECO:0007669"/>
    <property type="project" value="TreeGrafter"/>
</dbReference>
<dbReference type="HAMAP" id="MF_01408">
    <property type="entry name" value="ThyX"/>
    <property type="match status" value="1"/>
</dbReference>
<feature type="binding site" description="in other chain" evidence="1">
    <location>
        <begin position="87"/>
        <end position="91"/>
    </location>
    <ligand>
        <name>dUMP</name>
        <dbReference type="ChEBI" id="CHEBI:246422"/>
        <note>ligand shared between dimeric partners</note>
    </ligand>
</feature>
<dbReference type="UniPathway" id="UPA00575"/>
<organism evidence="2 3">
    <name type="scientific">Heliorestis acidaminivorans</name>
    <dbReference type="NCBI Taxonomy" id="553427"/>
    <lineage>
        <taxon>Bacteria</taxon>
        <taxon>Bacillati</taxon>
        <taxon>Bacillota</taxon>
        <taxon>Clostridia</taxon>
        <taxon>Eubacteriales</taxon>
        <taxon>Heliobacteriaceae</taxon>
        <taxon>Heliorestis</taxon>
    </lineage>
</organism>
<feature type="binding site" evidence="1">
    <location>
        <position position="162"/>
    </location>
    <ligand>
        <name>FAD</name>
        <dbReference type="ChEBI" id="CHEBI:57692"/>
        <note>ligand shared between neighboring subunits</note>
    </ligand>
</feature>
<dbReference type="RefSeq" id="WP_151621535.1">
    <property type="nucleotide sequence ID" value="NZ_WBXO01000012.1"/>
</dbReference>
<comment type="catalytic activity">
    <reaction evidence="1">
        <text>dUMP + (6R)-5,10-methylene-5,6,7,8-tetrahydrofolate + NADPH + H(+) = dTMP + (6S)-5,6,7,8-tetrahydrofolate + NADP(+)</text>
        <dbReference type="Rhea" id="RHEA:29043"/>
        <dbReference type="ChEBI" id="CHEBI:15378"/>
        <dbReference type="ChEBI" id="CHEBI:15636"/>
        <dbReference type="ChEBI" id="CHEBI:57453"/>
        <dbReference type="ChEBI" id="CHEBI:57783"/>
        <dbReference type="ChEBI" id="CHEBI:58349"/>
        <dbReference type="ChEBI" id="CHEBI:63528"/>
        <dbReference type="ChEBI" id="CHEBI:246422"/>
        <dbReference type="EC" id="2.1.1.148"/>
    </reaction>
</comment>
<dbReference type="Gene3D" id="3.30.1360.170">
    <property type="match status" value="1"/>
</dbReference>
<dbReference type="GO" id="GO:0050797">
    <property type="term" value="F:thymidylate synthase (FAD) activity"/>
    <property type="evidence" value="ECO:0007669"/>
    <property type="project" value="UniProtKB-UniRule"/>
</dbReference>
<dbReference type="NCBIfam" id="TIGR02170">
    <property type="entry name" value="thyX"/>
    <property type="match status" value="1"/>
</dbReference>
<keyword evidence="1" id="KW-0545">Nucleotide biosynthesis</keyword>
<dbReference type="PANTHER" id="PTHR34934:SF1">
    <property type="entry name" value="FLAVIN-DEPENDENT THYMIDYLATE SYNTHASE"/>
    <property type="match status" value="1"/>
</dbReference>
<dbReference type="PROSITE" id="PS51331">
    <property type="entry name" value="THYX"/>
    <property type="match status" value="1"/>
</dbReference>
<evidence type="ECO:0000256" key="1">
    <source>
        <dbReference type="HAMAP-Rule" id="MF_01408"/>
    </source>
</evidence>
<dbReference type="Proteomes" id="UP000468766">
    <property type="component" value="Unassembled WGS sequence"/>
</dbReference>
<comment type="subunit">
    <text evidence="1">Homotetramer.</text>
</comment>
<dbReference type="SUPFAM" id="SSF69796">
    <property type="entry name" value="Thymidylate synthase-complementing protein Thy1"/>
    <property type="match status" value="1"/>
</dbReference>
<dbReference type="EMBL" id="WBXO01000012">
    <property type="protein sequence ID" value="KAB2951433.1"/>
    <property type="molecule type" value="Genomic_DNA"/>
</dbReference>
<feature type="binding site" evidence="1">
    <location>
        <position position="55"/>
    </location>
    <ligand>
        <name>FAD</name>
        <dbReference type="ChEBI" id="CHEBI:57692"/>
        <note>ligand shared between neighboring subunits</note>
    </ligand>
</feature>
<keyword evidence="1" id="KW-0285">Flavoprotein</keyword>
<comment type="cofactor">
    <cofactor evidence="1">
        <name>FAD</name>
        <dbReference type="ChEBI" id="CHEBI:57692"/>
    </cofactor>
    <text evidence="1">Binds 4 FAD per tetramer. Each FAD binding site is formed by three monomers.</text>
</comment>
<protein>
    <recommendedName>
        <fullName evidence="1">Flavin-dependent thymidylate synthase</fullName>
        <shortName evidence="1">FDTS</shortName>
        <ecNumber evidence="1">2.1.1.148</ecNumber>
    </recommendedName>
    <alternativeName>
        <fullName evidence="1">FAD-dependent thymidylate synthase</fullName>
    </alternativeName>
    <alternativeName>
        <fullName evidence="1">Thymidylate synthase ThyX</fullName>
        <shortName evidence="1">TS</shortName>
        <shortName evidence="1">TSase</shortName>
    </alternativeName>
</protein>
<comment type="function">
    <text evidence="1">Catalyzes the reductive methylation of 2'-deoxyuridine-5'-monophosphate (dUMP) to 2'-deoxythymidine-5'-monophosphate (dTMP) while utilizing 5,10-methylenetetrahydrofolate (mTHF) as the methyl donor, and NADPH and FADH(2) as the reductant.</text>
</comment>
<keyword evidence="3" id="KW-1185">Reference proteome</keyword>
<accession>A0A6I0EWF6</accession>
<dbReference type="GO" id="GO:0050660">
    <property type="term" value="F:flavin adenine dinucleotide binding"/>
    <property type="evidence" value="ECO:0007669"/>
    <property type="project" value="UniProtKB-UniRule"/>
</dbReference>
<comment type="pathway">
    <text evidence="1">Pyrimidine metabolism; dTTP biosynthesis.</text>
</comment>